<name>A0A8S5Q7C6_9CAUD</name>
<evidence type="ECO:0000313" key="1">
    <source>
        <dbReference type="EMBL" id="DAE14683.1"/>
    </source>
</evidence>
<organism evidence="1">
    <name type="scientific">Myoviridae sp. ctAca11</name>
    <dbReference type="NCBI Taxonomy" id="2825043"/>
    <lineage>
        <taxon>Viruses</taxon>
        <taxon>Duplodnaviria</taxon>
        <taxon>Heunggongvirae</taxon>
        <taxon>Uroviricota</taxon>
        <taxon>Caudoviricetes</taxon>
    </lineage>
</organism>
<accession>A0A8S5Q7C6</accession>
<dbReference type="EMBL" id="BK015590">
    <property type="protein sequence ID" value="DAE14683.1"/>
    <property type="molecule type" value="Genomic_DNA"/>
</dbReference>
<sequence>MRITNLQVYDMHNSIRASGSLMKARLDFEALTAYSYQTNNIYKGENR</sequence>
<reference evidence="1" key="1">
    <citation type="journal article" date="2021" name="Proc. Natl. Acad. Sci. U.S.A.">
        <title>A Catalog of Tens of Thousands of Viruses from Human Metagenomes Reveals Hidden Associations with Chronic Diseases.</title>
        <authorList>
            <person name="Tisza M.J."/>
            <person name="Buck C.B."/>
        </authorList>
    </citation>
    <scope>NUCLEOTIDE SEQUENCE</scope>
    <source>
        <strain evidence="1">CtAca11</strain>
    </source>
</reference>
<protein>
    <submittedName>
        <fullName evidence="1">Uncharacterized protein</fullName>
    </submittedName>
</protein>
<proteinExistence type="predicted"/>